<feature type="region of interest" description="Disordered" evidence="1">
    <location>
        <begin position="1"/>
        <end position="32"/>
    </location>
</feature>
<proteinExistence type="predicted"/>
<evidence type="ECO:0000256" key="1">
    <source>
        <dbReference type="SAM" id="MobiDB-lite"/>
    </source>
</evidence>
<dbReference type="AlphaFoldDB" id="A0A0T5NY30"/>
<gene>
    <name evidence="2" type="ORF">XM53_04515</name>
</gene>
<dbReference type="RefSeq" id="WP_057790729.1">
    <property type="nucleotide sequence ID" value="NZ_LAXJ01000003.1"/>
</dbReference>
<feature type="compositionally biased region" description="Low complexity" evidence="1">
    <location>
        <begin position="14"/>
        <end position="27"/>
    </location>
</feature>
<comment type="caution">
    <text evidence="2">The sequence shown here is derived from an EMBL/GenBank/DDBJ whole genome shotgun (WGS) entry which is preliminary data.</text>
</comment>
<dbReference type="InterPro" id="IPR029063">
    <property type="entry name" value="SAM-dependent_MTases_sf"/>
</dbReference>
<accession>A0A0T5NY30</accession>
<name>A0A0T5NY30_9RHOB</name>
<dbReference type="Gene3D" id="3.40.50.150">
    <property type="entry name" value="Vaccinia Virus protein VP39"/>
    <property type="match status" value="1"/>
</dbReference>
<organism evidence="2 3">
    <name type="scientific">Roseovarius atlanticus</name>
    <dbReference type="NCBI Taxonomy" id="1641875"/>
    <lineage>
        <taxon>Bacteria</taxon>
        <taxon>Pseudomonadati</taxon>
        <taxon>Pseudomonadota</taxon>
        <taxon>Alphaproteobacteria</taxon>
        <taxon>Rhodobacterales</taxon>
        <taxon>Roseobacteraceae</taxon>
        <taxon>Roseovarius</taxon>
    </lineage>
</organism>
<dbReference type="PATRIC" id="fig|1641875.4.peg.2914"/>
<protein>
    <submittedName>
        <fullName evidence="2">Uncharacterized protein</fullName>
    </submittedName>
</protein>
<reference evidence="2 3" key="1">
    <citation type="submission" date="2015-04" db="EMBL/GenBank/DDBJ databases">
        <title>The draft genome sequence of Roseovarius sp.R12b.</title>
        <authorList>
            <person name="Li G."/>
            <person name="Lai Q."/>
            <person name="Shao Z."/>
            <person name="Yan P."/>
        </authorList>
    </citation>
    <scope>NUCLEOTIDE SEQUENCE [LARGE SCALE GENOMIC DNA]</scope>
    <source>
        <strain evidence="2 3">R12B</strain>
    </source>
</reference>
<evidence type="ECO:0000313" key="3">
    <source>
        <dbReference type="Proteomes" id="UP000051295"/>
    </source>
</evidence>
<dbReference type="STRING" id="1641875.XM53_04515"/>
<dbReference type="OrthoDB" id="5471127at2"/>
<dbReference type="Pfam" id="PF13578">
    <property type="entry name" value="Methyltransf_24"/>
    <property type="match status" value="1"/>
</dbReference>
<dbReference type="SUPFAM" id="SSF53335">
    <property type="entry name" value="S-adenosyl-L-methionine-dependent methyltransferases"/>
    <property type="match status" value="1"/>
</dbReference>
<dbReference type="Proteomes" id="UP000051295">
    <property type="component" value="Unassembled WGS sequence"/>
</dbReference>
<evidence type="ECO:0000313" key="2">
    <source>
        <dbReference type="EMBL" id="KRS13834.1"/>
    </source>
</evidence>
<keyword evidence="3" id="KW-1185">Reference proteome</keyword>
<sequence length="292" mass="32760">MLGLFGKGRKGAPDDTAANTPADPTGTAGSGPAALAEIQSICQRLSKPGYGTVAPDEIDFIQSLIAEHRPESFVEIGMASGISTGFIARFMAAHGGKRLVSLDHDDTFFGDTSKPNGFLVPEIFDGKGLDVELIKFRTALDIHEVEGSFDMAFIDANHQHPWPMVDMMALYPRMSGPKLMVHHDLRLFQLQEVMFGIGPKYLFDQFPDDKRIRSIANHGNIFAVDLNMDHDRFEALCMDLVKLPWSLRTQLQPKYIEQITAMLERHYSKAMQDQFHRCVKLYNVQDRFRSGL</sequence>
<dbReference type="EMBL" id="LAXJ01000003">
    <property type="protein sequence ID" value="KRS13834.1"/>
    <property type="molecule type" value="Genomic_DNA"/>
</dbReference>